<dbReference type="EMBL" id="HACG01020439">
    <property type="protein sequence ID" value="CEK67304.1"/>
    <property type="molecule type" value="Transcribed_RNA"/>
</dbReference>
<accession>A0A0B6ZFB3</accession>
<gene>
    <name evidence="1" type="primary">ORF62143</name>
</gene>
<proteinExistence type="predicted"/>
<organism evidence="1">
    <name type="scientific">Arion vulgaris</name>
    <dbReference type="NCBI Taxonomy" id="1028688"/>
    <lineage>
        <taxon>Eukaryota</taxon>
        <taxon>Metazoa</taxon>
        <taxon>Spiralia</taxon>
        <taxon>Lophotrochozoa</taxon>
        <taxon>Mollusca</taxon>
        <taxon>Gastropoda</taxon>
        <taxon>Heterobranchia</taxon>
        <taxon>Euthyneura</taxon>
        <taxon>Panpulmonata</taxon>
        <taxon>Eupulmonata</taxon>
        <taxon>Stylommatophora</taxon>
        <taxon>Helicina</taxon>
        <taxon>Arionoidea</taxon>
        <taxon>Arionidae</taxon>
        <taxon>Arion</taxon>
    </lineage>
</organism>
<sequence length="57" mass="6223">CAPSYVLTDRSSVIFSSMFYRQSTYTIAPEIVLTLFSPCSISSATASSALNQFSIVY</sequence>
<protein>
    <submittedName>
        <fullName evidence="1">Uncharacterized protein</fullName>
    </submittedName>
</protein>
<reference evidence="1" key="1">
    <citation type="submission" date="2014-12" db="EMBL/GenBank/DDBJ databases">
        <title>Insight into the proteome of Arion vulgaris.</title>
        <authorList>
            <person name="Aradska J."/>
            <person name="Bulat T."/>
            <person name="Smidak R."/>
            <person name="Sarate P."/>
            <person name="Gangsoo J."/>
            <person name="Sialana F."/>
            <person name="Bilban M."/>
            <person name="Lubec G."/>
        </authorList>
    </citation>
    <scope>NUCLEOTIDE SEQUENCE</scope>
    <source>
        <tissue evidence="1">Skin</tissue>
    </source>
</reference>
<feature type="non-terminal residue" evidence="1">
    <location>
        <position position="1"/>
    </location>
</feature>
<dbReference type="AlphaFoldDB" id="A0A0B6ZFB3"/>
<name>A0A0B6ZFB3_9EUPU</name>
<evidence type="ECO:0000313" key="1">
    <source>
        <dbReference type="EMBL" id="CEK67304.1"/>
    </source>
</evidence>